<dbReference type="Pfam" id="PF00144">
    <property type="entry name" value="Beta-lactamase"/>
    <property type="match status" value="1"/>
</dbReference>
<dbReference type="PANTHER" id="PTHR43283">
    <property type="entry name" value="BETA-LACTAMASE-RELATED"/>
    <property type="match status" value="1"/>
</dbReference>
<organism evidence="2 3">
    <name type="scientific">Aspergillus pseudonomiae</name>
    <dbReference type="NCBI Taxonomy" id="1506151"/>
    <lineage>
        <taxon>Eukaryota</taxon>
        <taxon>Fungi</taxon>
        <taxon>Dikarya</taxon>
        <taxon>Ascomycota</taxon>
        <taxon>Pezizomycotina</taxon>
        <taxon>Eurotiomycetes</taxon>
        <taxon>Eurotiomycetidae</taxon>
        <taxon>Eurotiales</taxon>
        <taxon>Aspergillaceae</taxon>
        <taxon>Aspergillus</taxon>
        <taxon>Aspergillus subgen. Circumdati</taxon>
    </lineage>
</organism>
<feature type="domain" description="Beta-lactamase-related" evidence="1">
    <location>
        <begin position="1"/>
        <end position="168"/>
    </location>
</feature>
<dbReference type="InterPro" id="IPR001466">
    <property type="entry name" value="Beta-lactam-related"/>
</dbReference>
<proteinExistence type="predicted"/>
<dbReference type="GeneID" id="43672422"/>
<reference evidence="2 3" key="1">
    <citation type="submission" date="2019-04" db="EMBL/GenBank/DDBJ databases">
        <authorList>
            <consortium name="DOE Joint Genome Institute"/>
            <person name="Mondo S."/>
            <person name="Kjaerbolling I."/>
            <person name="Vesth T."/>
            <person name="Frisvad J.C."/>
            <person name="Nybo J.L."/>
            <person name="Theobald S."/>
            <person name="Kildgaard S."/>
            <person name="Isbrandt T."/>
            <person name="Kuo A."/>
            <person name="Sato A."/>
            <person name="Lyhne E.K."/>
            <person name="Kogle M.E."/>
            <person name="Wiebenga A."/>
            <person name="Kun R.S."/>
            <person name="Lubbers R.J."/>
            <person name="Makela M.R."/>
            <person name="Barry K."/>
            <person name="Chovatia M."/>
            <person name="Clum A."/>
            <person name="Daum C."/>
            <person name="Haridas S."/>
            <person name="He G."/>
            <person name="LaButti K."/>
            <person name="Lipzen A."/>
            <person name="Riley R."/>
            <person name="Salamov A."/>
            <person name="Simmons B.A."/>
            <person name="Magnuson J.K."/>
            <person name="Henrissat B."/>
            <person name="Mortensen U.H."/>
            <person name="Larsen T.O."/>
            <person name="Devries R.P."/>
            <person name="Grigoriev I.V."/>
            <person name="Machida M."/>
            <person name="Baker S.E."/>
            <person name="Andersen M.R."/>
            <person name="Cantor M.N."/>
            <person name="Hua S.X."/>
        </authorList>
    </citation>
    <scope>NUCLEOTIDE SEQUENCE [LARGE SCALE GENOMIC DNA]</scope>
    <source>
        <strain evidence="2 3">CBS 119388</strain>
    </source>
</reference>
<evidence type="ECO:0000313" key="2">
    <source>
        <dbReference type="EMBL" id="KAE8401603.1"/>
    </source>
</evidence>
<sequence length="362" mass="41032">MQLVEQGKLALGDAFQLDRLAPELKELKVLTRDSSESYTLVPQERRITLRMLMTHTAGFGHAFDDVKLSDCARPTGIDDFSRRREDVLLRPPVFQPGTGFQYGVSIDWVGVIIERATKTPLEEYFQTYIFSPLGVKDIAFYTTQTMKQRLVYMHQRAADGVLSVTDQLLRHTLVEPRYATNEKILYGWLWMLRDAEGVFENHGYAAQQRNLSEDERADIEVRNGTALVLTTPYVFQFTHTNLVLCKEIFTDQIPQYPIYHNYYCQSAKPTLANSCAIIPKPGNPTDGWGLTFMLSHEKSETGRAAGSASWEGLANLYWFADRVNGIAMIFATQILPYGDLEAVKLFRAIEKGVYASCGLTTR</sequence>
<evidence type="ECO:0000313" key="3">
    <source>
        <dbReference type="Proteomes" id="UP000325579"/>
    </source>
</evidence>
<gene>
    <name evidence="2" type="ORF">BDV37DRAFT_285463</name>
</gene>
<accession>A0A5N6I635</accession>
<dbReference type="Proteomes" id="UP000325579">
    <property type="component" value="Unassembled WGS sequence"/>
</dbReference>
<dbReference type="SUPFAM" id="SSF56601">
    <property type="entry name" value="beta-lactamase/transpeptidase-like"/>
    <property type="match status" value="1"/>
</dbReference>
<dbReference type="InterPro" id="IPR012338">
    <property type="entry name" value="Beta-lactam/transpept-like"/>
</dbReference>
<dbReference type="OrthoDB" id="428260at2759"/>
<dbReference type="AlphaFoldDB" id="A0A5N7D6S8"/>
<keyword evidence="3" id="KW-1185">Reference proteome</keyword>
<dbReference type="RefSeq" id="XP_031938922.1">
    <property type="nucleotide sequence ID" value="XM_032087731.1"/>
</dbReference>
<dbReference type="InterPro" id="IPR050789">
    <property type="entry name" value="Diverse_Enzym_Activities"/>
</dbReference>
<name>A0A5N7D6S8_9EURO</name>
<dbReference type="EMBL" id="ML736798">
    <property type="protein sequence ID" value="KAE8401603.1"/>
    <property type="molecule type" value="Genomic_DNA"/>
</dbReference>
<dbReference type="PANTHER" id="PTHR43283:SF3">
    <property type="entry name" value="BETA-LACTAMASE FAMILY PROTEIN (AFU_ORTHOLOGUE AFUA_5G07500)"/>
    <property type="match status" value="1"/>
</dbReference>
<dbReference type="Gene3D" id="3.40.710.10">
    <property type="entry name" value="DD-peptidase/beta-lactamase superfamily"/>
    <property type="match status" value="1"/>
</dbReference>
<evidence type="ECO:0000259" key="1">
    <source>
        <dbReference type="Pfam" id="PF00144"/>
    </source>
</evidence>
<protein>
    <submittedName>
        <fullName evidence="2">Beta-lactamase/transpeptidase-like protein</fullName>
    </submittedName>
</protein>
<accession>A0A5N7D6S8</accession>